<evidence type="ECO:0000256" key="1">
    <source>
        <dbReference type="SAM" id="MobiDB-lite"/>
    </source>
</evidence>
<reference evidence="3" key="1">
    <citation type="submission" date="2017-07" db="EMBL/GenBank/DDBJ databases">
        <title>Taro Niue Genome Assembly and Annotation.</title>
        <authorList>
            <person name="Atibalentja N."/>
            <person name="Keating K."/>
            <person name="Fields C.J."/>
        </authorList>
    </citation>
    <scope>NUCLEOTIDE SEQUENCE</scope>
    <source>
        <strain evidence="3">Niue_2</strain>
        <tissue evidence="3">Leaf</tissue>
    </source>
</reference>
<evidence type="ECO:0000313" key="4">
    <source>
        <dbReference type="Proteomes" id="UP000652761"/>
    </source>
</evidence>
<evidence type="ECO:0000313" key="3">
    <source>
        <dbReference type="EMBL" id="MQL83063.1"/>
    </source>
</evidence>
<dbReference type="InterPro" id="IPR040256">
    <property type="entry name" value="At4g02000-like"/>
</dbReference>
<gene>
    <name evidence="3" type="ORF">Taro_015547</name>
</gene>
<dbReference type="OrthoDB" id="786567at2759"/>
<dbReference type="PANTHER" id="PTHR31286:SF180">
    <property type="entry name" value="OS10G0362600 PROTEIN"/>
    <property type="match status" value="1"/>
</dbReference>
<accession>A0A843UQ72</accession>
<comment type="caution">
    <text evidence="3">The sequence shown here is derived from an EMBL/GenBank/DDBJ whole genome shotgun (WGS) entry which is preliminary data.</text>
</comment>
<feature type="domain" description="DUF4283" evidence="2">
    <location>
        <begin position="76"/>
        <end position="159"/>
    </location>
</feature>
<dbReference type="Pfam" id="PF14111">
    <property type="entry name" value="DUF4283"/>
    <property type="match status" value="1"/>
</dbReference>
<proteinExistence type="predicted"/>
<dbReference type="InterPro" id="IPR025558">
    <property type="entry name" value="DUF4283"/>
</dbReference>
<dbReference type="AlphaFoldDB" id="A0A843UQ72"/>
<evidence type="ECO:0000259" key="2">
    <source>
        <dbReference type="Pfam" id="PF14111"/>
    </source>
</evidence>
<organism evidence="3 4">
    <name type="scientific">Colocasia esculenta</name>
    <name type="common">Wild taro</name>
    <name type="synonym">Arum esculentum</name>
    <dbReference type="NCBI Taxonomy" id="4460"/>
    <lineage>
        <taxon>Eukaryota</taxon>
        <taxon>Viridiplantae</taxon>
        <taxon>Streptophyta</taxon>
        <taxon>Embryophyta</taxon>
        <taxon>Tracheophyta</taxon>
        <taxon>Spermatophyta</taxon>
        <taxon>Magnoliopsida</taxon>
        <taxon>Liliopsida</taxon>
        <taxon>Araceae</taxon>
        <taxon>Aroideae</taxon>
        <taxon>Colocasieae</taxon>
        <taxon>Colocasia</taxon>
    </lineage>
</organism>
<dbReference type="EMBL" id="NMUH01000671">
    <property type="protein sequence ID" value="MQL83063.1"/>
    <property type="molecule type" value="Genomic_DNA"/>
</dbReference>
<feature type="region of interest" description="Disordered" evidence="1">
    <location>
        <begin position="371"/>
        <end position="399"/>
    </location>
</feature>
<dbReference type="PANTHER" id="PTHR31286">
    <property type="entry name" value="GLYCINE-RICH CELL WALL STRUCTURAL PROTEIN 1.8-LIKE"/>
    <property type="match status" value="1"/>
</dbReference>
<keyword evidence="4" id="KW-1185">Reference proteome</keyword>
<sequence length="399" mass="43683">MGWLAFGVRGSWVFIAPYVHESKCVDTQADYIDTTGYWLQNRLLGGTVALHVKSPAFTDAGAPAVFFTLEEISKSEEPLQRAIIVKCSYGRPSIPDIKSCLTFRLGLKSDFIVSILNHRHLLLRFESQEDFLLVLLRKSLYIKGYLFRFFRWSASFDFEKDPSMMPIRVGFPGLLVSLYNEDYLRSIANNLGQVLWIHEATLAWTQTVEALVCIDLNIVVPLQEKIWIGYADQGFWQKNKNSMPKRSDAPSALVPTANEWKPVHGRKPAMVAASEVDPVVQGDVQALGSQAGAAILVSSMPSSSTFNDRTDLPLSPAGDKDFVLHDVNAVQAQGSDMGDPEYVSSKGVHLSLGSKGAILRVHGAELAQAEGPCRNGDGAAASSSLAEHVTGDVDGEENP</sequence>
<protein>
    <recommendedName>
        <fullName evidence="2">DUF4283 domain-containing protein</fullName>
    </recommendedName>
</protein>
<name>A0A843UQ72_COLES</name>
<dbReference type="Proteomes" id="UP000652761">
    <property type="component" value="Unassembled WGS sequence"/>
</dbReference>